<keyword evidence="3" id="KW-0328">Glycosyltransferase</keyword>
<evidence type="ECO:0000313" key="4">
    <source>
        <dbReference type="Proteomes" id="UP000198779"/>
    </source>
</evidence>
<dbReference type="GO" id="GO:0016757">
    <property type="term" value="F:glycosyltransferase activity"/>
    <property type="evidence" value="ECO:0007669"/>
    <property type="project" value="UniProtKB-KW"/>
</dbReference>
<protein>
    <submittedName>
        <fullName evidence="3">Rhamnosyl/mannosyltransferase</fullName>
    </submittedName>
</protein>
<dbReference type="PANTHER" id="PTHR45947:SF3">
    <property type="entry name" value="SULFOQUINOVOSYL TRANSFERASE SQD2"/>
    <property type="match status" value="1"/>
</dbReference>
<dbReference type="STRING" id="645274.SAMN04487901_105120"/>
<dbReference type="InterPro" id="IPR050194">
    <property type="entry name" value="Glycosyltransferase_grp1"/>
</dbReference>
<organism evidence="3 4">
    <name type="scientific">Prevotella communis</name>
    <dbReference type="NCBI Taxonomy" id="2913614"/>
    <lineage>
        <taxon>Bacteria</taxon>
        <taxon>Pseudomonadati</taxon>
        <taxon>Bacteroidota</taxon>
        <taxon>Bacteroidia</taxon>
        <taxon>Bacteroidales</taxon>
        <taxon>Prevotellaceae</taxon>
        <taxon>Prevotella</taxon>
    </lineage>
</organism>
<keyword evidence="3" id="KW-0808">Transferase</keyword>
<dbReference type="AlphaFoldDB" id="A0A1G7V7N4"/>
<dbReference type="InterPro" id="IPR028098">
    <property type="entry name" value="Glyco_trans_4-like_N"/>
</dbReference>
<dbReference type="Pfam" id="PF13439">
    <property type="entry name" value="Glyco_transf_4"/>
    <property type="match status" value="1"/>
</dbReference>
<dbReference type="InterPro" id="IPR001296">
    <property type="entry name" value="Glyco_trans_1"/>
</dbReference>
<dbReference type="Gene3D" id="3.40.50.2000">
    <property type="entry name" value="Glycogen Phosphorylase B"/>
    <property type="match status" value="2"/>
</dbReference>
<sequence>MQKTILHISKYYHPYIGGIETLVKSMAEGLTEYRNIVICFATDGKDTVDIINGVTVYRVKVNLSIMSQDVAIGYYRTLKKLIAEYKPQYAHVHCPNPYVYPLVLKAIHPDTKLILHWHSDILSKGIVYRLVKPFESAILKRADLIVTTSPNYIHPSSPIYQYKGKTSVVQSGIVLDNFNLKDGDERRITEIKSQYGNKPIVFLFGRHIPYKGIDWLMKIEKQVKSDCQFIIAGSGPLTKELMKKNTSSRITFTGKLSTDDLRCYIHAADIFSFTSNTKAEALGLALAEAMYCRCTPIVFHLEGSGVNWVSIKDQTGLEIPLGDISGYAKAIDNLLNNHSLRKKLAEAAHQRVIDMFTEQKSVSIMKAIYEQL</sequence>
<dbReference type="EMBL" id="FNCQ01000005">
    <property type="protein sequence ID" value="SDG55521.1"/>
    <property type="molecule type" value="Genomic_DNA"/>
</dbReference>
<gene>
    <name evidence="3" type="ORF">SAMN04487901_105120</name>
</gene>
<dbReference type="PANTHER" id="PTHR45947">
    <property type="entry name" value="SULFOQUINOVOSYL TRANSFERASE SQD2"/>
    <property type="match status" value="1"/>
</dbReference>
<feature type="domain" description="Glycosyl transferase family 1" evidence="1">
    <location>
        <begin position="188"/>
        <end position="350"/>
    </location>
</feature>
<evidence type="ECO:0000313" key="3">
    <source>
        <dbReference type="EMBL" id="SDG55521.1"/>
    </source>
</evidence>
<dbReference type="Pfam" id="PF00534">
    <property type="entry name" value="Glycos_transf_1"/>
    <property type="match status" value="1"/>
</dbReference>
<evidence type="ECO:0000259" key="2">
    <source>
        <dbReference type="Pfam" id="PF13439"/>
    </source>
</evidence>
<dbReference type="Proteomes" id="UP000198779">
    <property type="component" value="Unassembled WGS sequence"/>
</dbReference>
<dbReference type="SUPFAM" id="SSF53756">
    <property type="entry name" value="UDP-Glycosyltransferase/glycogen phosphorylase"/>
    <property type="match status" value="1"/>
</dbReference>
<name>A0A1G7V7N4_9BACT</name>
<keyword evidence="4" id="KW-1185">Reference proteome</keyword>
<proteinExistence type="predicted"/>
<accession>A0A1G7V7N4</accession>
<evidence type="ECO:0000259" key="1">
    <source>
        <dbReference type="Pfam" id="PF00534"/>
    </source>
</evidence>
<dbReference type="RefSeq" id="WP_091816221.1">
    <property type="nucleotide sequence ID" value="NZ_FNCQ01000005.1"/>
</dbReference>
<reference evidence="4" key="1">
    <citation type="submission" date="2016-10" db="EMBL/GenBank/DDBJ databases">
        <authorList>
            <person name="Varghese N."/>
            <person name="Submissions S."/>
        </authorList>
    </citation>
    <scope>NUCLEOTIDE SEQUENCE [LARGE SCALE GENOMIC DNA]</scope>
    <source>
        <strain evidence="4">BP1-148</strain>
    </source>
</reference>
<feature type="domain" description="Glycosyltransferase subfamily 4-like N-terminal" evidence="2">
    <location>
        <begin position="16"/>
        <end position="174"/>
    </location>
</feature>